<proteinExistence type="predicted"/>
<keyword evidence="2" id="KW-1185">Reference proteome</keyword>
<reference evidence="2" key="1">
    <citation type="journal article" date="2019" name="Int. J. Syst. Evol. Microbiol.">
        <title>The Global Catalogue of Microorganisms (GCM) 10K type strain sequencing project: providing services to taxonomists for standard genome sequencing and annotation.</title>
        <authorList>
            <consortium name="The Broad Institute Genomics Platform"/>
            <consortium name="The Broad Institute Genome Sequencing Center for Infectious Disease"/>
            <person name="Wu L."/>
            <person name="Ma J."/>
        </authorList>
    </citation>
    <scope>NUCLEOTIDE SEQUENCE [LARGE SCALE GENOMIC DNA]</scope>
    <source>
        <strain evidence="2">CCTCC AB 2017081</strain>
    </source>
</reference>
<gene>
    <name evidence="1" type="ORF">ACFOSB_18210</name>
</gene>
<evidence type="ECO:0000313" key="2">
    <source>
        <dbReference type="Proteomes" id="UP001595803"/>
    </source>
</evidence>
<evidence type="ECO:0000313" key="1">
    <source>
        <dbReference type="EMBL" id="MFC3834796.1"/>
    </source>
</evidence>
<name>A0ABV7ZFA9_9DEIO</name>
<comment type="caution">
    <text evidence="1">The sequence shown here is derived from an EMBL/GenBank/DDBJ whole genome shotgun (WGS) entry which is preliminary data.</text>
</comment>
<sequence length="177" mass="18842">MPKVKPAALPGFHADVTLTTGVSVRLRKVDLTAMQRAAFTSLVMGAHAQAGREHAEAAGEFLRRVLKETETAAGEIPDELLNFPELILNHNRDSDVALLRASCIEPTLDGLVELYAGDMTLPDLGLGPDYSLLLAYARQHSRVAAPGALEVAQATMFPAERGDGAGRDGEAVREAAE</sequence>
<dbReference type="RefSeq" id="WP_322472219.1">
    <property type="nucleotide sequence ID" value="NZ_JBHRZG010000024.1"/>
</dbReference>
<protein>
    <submittedName>
        <fullName evidence="1">Uncharacterized protein</fullName>
    </submittedName>
</protein>
<organism evidence="1 2">
    <name type="scientific">Deinococcus rufus</name>
    <dbReference type="NCBI Taxonomy" id="2136097"/>
    <lineage>
        <taxon>Bacteria</taxon>
        <taxon>Thermotogati</taxon>
        <taxon>Deinococcota</taxon>
        <taxon>Deinococci</taxon>
        <taxon>Deinococcales</taxon>
        <taxon>Deinococcaceae</taxon>
        <taxon>Deinococcus</taxon>
    </lineage>
</organism>
<accession>A0ABV7ZFA9</accession>
<dbReference type="EMBL" id="JBHRZG010000024">
    <property type="protein sequence ID" value="MFC3834796.1"/>
    <property type="molecule type" value="Genomic_DNA"/>
</dbReference>
<dbReference type="Proteomes" id="UP001595803">
    <property type="component" value="Unassembled WGS sequence"/>
</dbReference>